<dbReference type="Proteomes" id="UP001321760">
    <property type="component" value="Unassembled WGS sequence"/>
</dbReference>
<accession>A0AAV9GCY4</accession>
<gene>
    <name evidence="1" type="ORF">QBC34DRAFT_412985</name>
</gene>
<evidence type="ECO:0000313" key="1">
    <source>
        <dbReference type="EMBL" id="KAK4445531.1"/>
    </source>
</evidence>
<name>A0AAV9GCY4_9PEZI</name>
<evidence type="ECO:0000313" key="2">
    <source>
        <dbReference type="Proteomes" id="UP001321760"/>
    </source>
</evidence>
<protein>
    <submittedName>
        <fullName evidence="1">Uncharacterized protein</fullName>
    </submittedName>
</protein>
<sequence>MCKAGFRRWCCGCCKPIEDTRIWCEYARLKGRGCPSFQTEEVKKWSDVFELLPCMECSGYGR</sequence>
<proteinExistence type="predicted"/>
<reference evidence="1" key="1">
    <citation type="journal article" date="2023" name="Mol. Phylogenet. Evol.">
        <title>Genome-scale phylogeny and comparative genomics of the fungal order Sordariales.</title>
        <authorList>
            <person name="Hensen N."/>
            <person name="Bonometti L."/>
            <person name="Westerberg I."/>
            <person name="Brannstrom I.O."/>
            <person name="Guillou S."/>
            <person name="Cros-Aarteil S."/>
            <person name="Calhoun S."/>
            <person name="Haridas S."/>
            <person name="Kuo A."/>
            <person name="Mondo S."/>
            <person name="Pangilinan J."/>
            <person name="Riley R."/>
            <person name="LaButti K."/>
            <person name="Andreopoulos B."/>
            <person name="Lipzen A."/>
            <person name="Chen C."/>
            <person name="Yan M."/>
            <person name="Daum C."/>
            <person name="Ng V."/>
            <person name="Clum A."/>
            <person name="Steindorff A."/>
            <person name="Ohm R.A."/>
            <person name="Martin F."/>
            <person name="Silar P."/>
            <person name="Natvig D.O."/>
            <person name="Lalanne C."/>
            <person name="Gautier V."/>
            <person name="Ament-Velasquez S.L."/>
            <person name="Kruys A."/>
            <person name="Hutchinson M.I."/>
            <person name="Powell A.J."/>
            <person name="Barry K."/>
            <person name="Miller A.N."/>
            <person name="Grigoriev I.V."/>
            <person name="Debuchy R."/>
            <person name="Gladieux P."/>
            <person name="Hiltunen Thoren M."/>
            <person name="Johannesson H."/>
        </authorList>
    </citation>
    <scope>NUCLEOTIDE SEQUENCE</scope>
    <source>
        <strain evidence="1">PSN243</strain>
    </source>
</reference>
<dbReference type="AlphaFoldDB" id="A0AAV9GCY4"/>
<dbReference type="EMBL" id="MU865964">
    <property type="protein sequence ID" value="KAK4445531.1"/>
    <property type="molecule type" value="Genomic_DNA"/>
</dbReference>
<comment type="caution">
    <text evidence="1">The sequence shown here is derived from an EMBL/GenBank/DDBJ whole genome shotgun (WGS) entry which is preliminary data.</text>
</comment>
<keyword evidence="2" id="KW-1185">Reference proteome</keyword>
<reference evidence="1" key="2">
    <citation type="submission" date="2023-05" db="EMBL/GenBank/DDBJ databases">
        <authorList>
            <consortium name="Lawrence Berkeley National Laboratory"/>
            <person name="Steindorff A."/>
            <person name="Hensen N."/>
            <person name="Bonometti L."/>
            <person name="Westerberg I."/>
            <person name="Brannstrom I.O."/>
            <person name="Guillou S."/>
            <person name="Cros-Aarteil S."/>
            <person name="Calhoun S."/>
            <person name="Haridas S."/>
            <person name="Kuo A."/>
            <person name="Mondo S."/>
            <person name="Pangilinan J."/>
            <person name="Riley R."/>
            <person name="Labutti K."/>
            <person name="Andreopoulos B."/>
            <person name="Lipzen A."/>
            <person name="Chen C."/>
            <person name="Yanf M."/>
            <person name="Daum C."/>
            <person name="Ng V."/>
            <person name="Clum A."/>
            <person name="Ohm R."/>
            <person name="Martin F."/>
            <person name="Silar P."/>
            <person name="Natvig D."/>
            <person name="Lalanne C."/>
            <person name="Gautier V."/>
            <person name="Ament-Velasquez S.L."/>
            <person name="Kruys A."/>
            <person name="Hutchinson M.I."/>
            <person name="Powell A.J."/>
            <person name="Barry K."/>
            <person name="Miller A.N."/>
            <person name="Grigoriev I.V."/>
            <person name="Debuchy R."/>
            <person name="Gladieux P."/>
            <person name="Thoren M.H."/>
            <person name="Johannesson H."/>
        </authorList>
    </citation>
    <scope>NUCLEOTIDE SEQUENCE</scope>
    <source>
        <strain evidence="1">PSN243</strain>
    </source>
</reference>
<organism evidence="1 2">
    <name type="scientific">Podospora aff. communis PSN243</name>
    <dbReference type="NCBI Taxonomy" id="3040156"/>
    <lineage>
        <taxon>Eukaryota</taxon>
        <taxon>Fungi</taxon>
        <taxon>Dikarya</taxon>
        <taxon>Ascomycota</taxon>
        <taxon>Pezizomycotina</taxon>
        <taxon>Sordariomycetes</taxon>
        <taxon>Sordariomycetidae</taxon>
        <taxon>Sordariales</taxon>
        <taxon>Podosporaceae</taxon>
        <taxon>Podospora</taxon>
    </lineage>
</organism>